<sequence length="94" mass="10495">MREDAYENRPIDDDEISIPAVAWVTLAMEGWAARWMMLGDGRVGCVACGAGQCAGDAWAPFEHIEGCNNTGDFVQQPWLFLRENLCRLPPEPVR</sequence>
<protein>
    <submittedName>
        <fullName evidence="1">Uncharacterized protein</fullName>
    </submittedName>
</protein>
<gene>
    <name evidence="1" type="ORF">SAMN05216605_12310</name>
</gene>
<accession>A0A1G8RP75</accession>
<dbReference type="EMBL" id="FNCO01000023">
    <property type="protein sequence ID" value="SDJ18771.1"/>
    <property type="molecule type" value="Genomic_DNA"/>
</dbReference>
<name>A0A1G8RP75_9PSED</name>
<dbReference type="Proteomes" id="UP000182894">
    <property type="component" value="Unassembled WGS sequence"/>
</dbReference>
<dbReference type="STRING" id="89065.SAMN05216605_12310"/>
<reference evidence="2" key="1">
    <citation type="submission" date="2016-10" db="EMBL/GenBank/DDBJ databases">
        <authorList>
            <person name="Varghese N."/>
            <person name="Submissions S."/>
        </authorList>
    </citation>
    <scope>NUCLEOTIDE SEQUENCE [LARGE SCALE GENOMIC DNA]</scope>
    <source>
        <strain evidence="2">ATCC 700689</strain>
    </source>
</reference>
<keyword evidence="2" id="KW-1185">Reference proteome</keyword>
<dbReference type="AlphaFoldDB" id="A0A1G8RP75"/>
<proteinExistence type="predicted"/>
<evidence type="ECO:0000313" key="2">
    <source>
        <dbReference type="Proteomes" id="UP000182894"/>
    </source>
</evidence>
<evidence type="ECO:0000313" key="1">
    <source>
        <dbReference type="EMBL" id="SDJ18771.1"/>
    </source>
</evidence>
<organism evidence="1 2">
    <name type="scientific">Pseudomonas abietaniphila</name>
    <dbReference type="NCBI Taxonomy" id="89065"/>
    <lineage>
        <taxon>Bacteria</taxon>
        <taxon>Pseudomonadati</taxon>
        <taxon>Pseudomonadota</taxon>
        <taxon>Gammaproteobacteria</taxon>
        <taxon>Pseudomonadales</taxon>
        <taxon>Pseudomonadaceae</taxon>
        <taxon>Pseudomonas</taxon>
    </lineage>
</organism>
<dbReference type="RefSeq" id="WP_074758547.1">
    <property type="nucleotide sequence ID" value="NZ_FNCO01000023.1"/>
</dbReference>